<sequence>MRVAYVSTDPGISPTGTKGASIHVRAILGALLRMGAEVTLFAPPSRAPLPEDLAAVTWVPLPKPAKGAPEVRERALIAANARLAQAMEDHGPFDLIYERHALFSDAAMQFGAARRIPSVLEVNAPLLEEQRRHRVLQNSDEAAARARSSISAADRIIAVSDAVGAYAEGFGARSVKVVPNGVDADRFAVPPGFRPPFTLGFVGTLKPWHDVACLIDALTLVRRSVRDARLLVVGDGPERAALEAQAREGGLADAVDFHGAAPSQDIPALLARMHVGLAPYRGGDPFYFSPLKIYEYMAAGLPVLVSDRGNMRDVVLPPRAGAVVPPDDPAALAEAIIHLAQNPSVGRAQGQRGRAHVIRTASWDHVLRASLNGLPLPSVLAA</sequence>
<gene>
    <name evidence="2" type="ordered locus">Dshi_1992</name>
</gene>
<dbReference type="PANTHER" id="PTHR12526:SF600">
    <property type="entry name" value="GLYCOSYL TRANSFERASE GROUP 1"/>
    <property type="match status" value="1"/>
</dbReference>
<protein>
    <recommendedName>
        <fullName evidence="1">Glycosyltransferase subfamily 4-like N-terminal domain-containing protein</fullName>
    </recommendedName>
</protein>
<dbReference type="GO" id="GO:0016757">
    <property type="term" value="F:glycosyltransferase activity"/>
    <property type="evidence" value="ECO:0007669"/>
    <property type="project" value="UniProtKB-ARBA"/>
</dbReference>
<dbReference type="KEGG" id="dsh:Dshi_1992"/>
<evidence type="ECO:0000313" key="3">
    <source>
        <dbReference type="Proteomes" id="UP000006833"/>
    </source>
</evidence>
<accession>A8LP49</accession>
<dbReference type="InterPro" id="IPR028098">
    <property type="entry name" value="Glyco_trans_4-like_N"/>
</dbReference>
<keyword evidence="3" id="KW-1185">Reference proteome</keyword>
<dbReference type="RefSeq" id="WP_012178662.1">
    <property type="nucleotide sequence ID" value="NC_009952.1"/>
</dbReference>
<dbReference type="EMBL" id="CP000830">
    <property type="protein sequence ID" value="ABV93731.1"/>
    <property type="molecule type" value="Genomic_DNA"/>
</dbReference>
<evidence type="ECO:0000259" key="1">
    <source>
        <dbReference type="Pfam" id="PF13439"/>
    </source>
</evidence>
<name>A8LP49_DINSH</name>
<dbReference type="eggNOG" id="COG0438">
    <property type="taxonomic scope" value="Bacteria"/>
</dbReference>
<proteinExistence type="predicted"/>
<dbReference type="STRING" id="398580.Dshi_1992"/>
<organism evidence="2 3">
    <name type="scientific">Dinoroseobacter shibae (strain DSM 16493 / NCIMB 14021 / DFL 12)</name>
    <dbReference type="NCBI Taxonomy" id="398580"/>
    <lineage>
        <taxon>Bacteria</taxon>
        <taxon>Pseudomonadati</taxon>
        <taxon>Pseudomonadota</taxon>
        <taxon>Alphaproteobacteria</taxon>
        <taxon>Rhodobacterales</taxon>
        <taxon>Roseobacteraceae</taxon>
        <taxon>Dinoroseobacter</taxon>
    </lineage>
</organism>
<dbReference type="Pfam" id="PF13692">
    <property type="entry name" value="Glyco_trans_1_4"/>
    <property type="match status" value="1"/>
</dbReference>
<evidence type="ECO:0000313" key="2">
    <source>
        <dbReference type="EMBL" id="ABV93731.1"/>
    </source>
</evidence>
<dbReference type="Pfam" id="PF13439">
    <property type="entry name" value="Glyco_transf_4"/>
    <property type="match status" value="1"/>
</dbReference>
<dbReference type="AlphaFoldDB" id="A8LP49"/>
<reference evidence="3" key="1">
    <citation type="journal article" date="2010" name="ISME J.">
        <title>The complete genome sequence of the algal symbiont Dinoroseobacter shibae: a hitchhiker's guide to life in the sea.</title>
        <authorList>
            <person name="Wagner-Dobler I."/>
            <person name="Ballhausen B."/>
            <person name="Berger M."/>
            <person name="Brinkhoff T."/>
            <person name="Buchholz I."/>
            <person name="Bunk B."/>
            <person name="Cypionka H."/>
            <person name="Daniel R."/>
            <person name="Drepper T."/>
            <person name="Gerdts G."/>
            <person name="Hahnke S."/>
            <person name="Han C."/>
            <person name="Jahn D."/>
            <person name="Kalhoefer D."/>
            <person name="Kiss H."/>
            <person name="Klenk H.P."/>
            <person name="Kyrpides N."/>
            <person name="Liebl W."/>
            <person name="Liesegang H."/>
            <person name="Meincke L."/>
            <person name="Pati A."/>
            <person name="Petersen J."/>
            <person name="Piekarski T."/>
            <person name="Pommerenke C."/>
            <person name="Pradella S."/>
            <person name="Pukall R."/>
            <person name="Rabus R."/>
            <person name="Stackebrandt E."/>
            <person name="Thole S."/>
            <person name="Thompson L."/>
            <person name="Tielen P."/>
            <person name="Tomasch J."/>
            <person name="von Jan M."/>
            <person name="Wanphrut N."/>
            <person name="Wichels A."/>
            <person name="Zech H."/>
            <person name="Simon M."/>
        </authorList>
    </citation>
    <scope>NUCLEOTIDE SEQUENCE [LARGE SCALE GENOMIC DNA]</scope>
    <source>
        <strain evidence="3">DSM 16493 / NCIMB 14021 / DFL 12</strain>
    </source>
</reference>
<dbReference type="CDD" id="cd03794">
    <property type="entry name" value="GT4_WbuB-like"/>
    <property type="match status" value="1"/>
</dbReference>
<dbReference type="SUPFAM" id="SSF53756">
    <property type="entry name" value="UDP-Glycosyltransferase/glycogen phosphorylase"/>
    <property type="match status" value="1"/>
</dbReference>
<dbReference type="HOGENOM" id="CLU_009583_2_2_5"/>
<dbReference type="PANTHER" id="PTHR12526">
    <property type="entry name" value="GLYCOSYLTRANSFERASE"/>
    <property type="match status" value="1"/>
</dbReference>
<dbReference type="Gene3D" id="3.40.50.2000">
    <property type="entry name" value="Glycogen Phosphorylase B"/>
    <property type="match status" value="2"/>
</dbReference>
<dbReference type="OrthoDB" id="9790710at2"/>
<dbReference type="CAZy" id="GT4">
    <property type="family name" value="Glycosyltransferase Family 4"/>
</dbReference>
<feature type="domain" description="Glycosyltransferase subfamily 4-like N-terminal" evidence="1">
    <location>
        <begin position="19"/>
        <end position="186"/>
    </location>
</feature>
<dbReference type="Proteomes" id="UP000006833">
    <property type="component" value="Chromosome"/>
</dbReference>